<dbReference type="AlphaFoldDB" id="A0A7R9GCC3"/>
<proteinExistence type="predicted"/>
<organism evidence="4">
    <name type="scientific">Notodromas monacha</name>
    <dbReference type="NCBI Taxonomy" id="399045"/>
    <lineage>
        <taxon>Eukaryota</taxon>
        <taxon>Metazoa</taxon>
        <taxon>Ecdysozoa</taxon>
        <taxon>Arthropoda</taxon>
        <taxon>Crustacea</taxon>
        <taxon>Oligostraca</taxon>
        <taxon>Ostracoda</taxon>
        <taxon>Podocopa</taxon>
        <taxon>Podocopida</taxon>
        <taxon>Cypridocopina</taxon>
        <taxon>Cypridoidea</taxon>
        <taxon>Cyprididae</taxon>
        <taxon>Notodromas</taxon>
    </lineage>
</organism>
<keyword evidence="2 3" id="KW-0040">ANK repeat</keyword>
<dbReference type="OrthoDB" id="8197096at2759"/>
<feature type="repeat" description="ANK" evidence="3">
    <location>
        <begin position="84"/>
        <end position="117"/>
    </location>
</feature>
<dbReference type="EMBL" id="CAJPEX010000884">
    <property type="protein sequence ID" value="CAG0917510.1"/>
    <property type="molecule type" value="Genomic_DNA"/>
</dbReference>
<dbReference type="Pfam" id="PF00023">
    <property type="entry name" value="Ank"/>
    <property type="match status" value="2"/>
</dbReference>
<evidence type="ECO:0000313" key="5">
    <source>
        <dbReference type="Proteomes" id="UP000678499"/>
    </source>
</evidence>
<keyword evidence="1" id="KW-0677">Repeat</keyword>
<keyword evidence="5" id="KW-1185">Reference proteome</keyword>
<dbReference type="PROSITE" id="PS50297">
    <property type="entry name" value="ANK_REP_REGION"/>
    <property type="match status" value="4"/>
</dbReference>
<feature type="repeat" description="ANK" evidence="3">
    <location>
        <begin position="118"/>
        <end position="150"/>
    </location>
</feature>
<evidence type="ECO:0000256" key="2">
    <source>
        <dbReference type="ARBA" id="ARBA00023043"/>
    </source>
</evidence>
<dbReference type="Proteomes" id="UP000678499">
    <property type="component" value="Unassembled WGS sequence"/>
</dbReference>
<dbReference type="InterPro" id="IPR051165">
    <property type="entry name" value="Multifunctional_ANK_Repeat"/>
</dbReference>
<name>A0A7R9GCC3_9CRUS</name>
<sequence length="658" mass="71325">MRLDINTKKGTPVAGLGGGKFLRLLRNEFKGILNEASTECDGQKNVTGLDMFISAVNGTVCDFQQILEKSGGQGIRDGNSADSSGLTALHHAARTHDRLEILAALLRKGANIDATDKDGKTPLMHAVEANNEQGVLFLLNNNANINLSDNTGLTALSIALKSSATSIYLADILRSFGAKFGPFCSKFPEDINAHLPSGWTLLHNAAQIYNNIDAVKELLMCGADPMKESSCCGKAVALHEAAYLTTPELVEEFILRGTDPDIRKSDILDSGPIHLAFYSRRNKPLLKVLEILLAFGVSVNSRDKVDSGPIHLAFYSRRNKPLLKVLEILLEFGVSVNSRDKVGDTPLSYARRFGKGEEIARNATGYKHQERNSSNMFISAVNGTVCDFQQILEKSGGQGIRDGNSADSSGLTALHHAARTHDRLEILAALLRKGANIDATDKDGKTPLMHAVEANNEQGVLFLLNNNANINLSDNTGLTALSIALKSSATSIYLADILRSFGAKFGPFCSKFPEDINAHLPSGWTLLHNAAQIYNNIDAVKELLMCGADPMKESSCCGKAVALHEAAYLTTPELVEEFILRGTDPDIRKSDILDSGPIHLAFYSRRNKPLLKVLEILLEFGVSVNSRDKVGDTPLSYARRFGKGEEIVNFLTANGAHE</sequence>
<accession>A0A7R9GCC3</accession>
<feature type="repeat" description="ANK" evidence="3">
    <location>
        <begin position="443"/>
        <end position="475"/>
    </location>
</feature>
<dbReference type="InterPro" id="IPR002110">
    <property type="entry name" value="Ankyrin_rpt"/>
</dbReference>
<feature type="repeat" description="ANK" evidence="3">
    <location>
        <begin position="409"/>
        <end position="442"/>
    </location>
</feature>
<protein>
    <submittedName>
        <fullName evidence="4">Uncharacterized protein</fullName>
    </submittedName>
</protein>
<dbReference type="Gene3D" id="1.25.40.20">
    <property type="entry name" value="Ankyrin repeat-containing domain"/>
    <property type="match status" value="4"/>
</dbReference>
<evidence type="ECO:0000313" key="4">
    <source>
        <dbReference type="EMBL" id="CAD7277358.1"/>
    </source>
</evidence>
<feature type="repeat" description="ANK" evidence="3">
    <location>
        <begin position="268"/>
        <end position="304"/>
    </location>
</feature>
<dbReference type="PANTHER" id="PTHR24123:SF33">
    <property type="entry name" value="PROTEIN HOS4"/>
    <property type="match status" value="1"/>
</dbReference>
<dbReference type="PANTHER" id="PTHR24123">
    <property type="entry name" value="ANKYRIN REPEAT-CONTAINING"/>
    <property type="match status" value="1"/>
</dbReference>
<dbReference type="Pfam" id="PF12796">
    <property type="entry name" value="Ank_2"/>
    <property type="match status" value="3"/>
</dbReference>
<dbReference type="InterPro" id="IPR036770">
    <property type="entry name" value="Ankyrin_rpt-contain_sf"/>
</dbReference>
<feature type="repeat" description="ANK" evidence="3">
    <location>
        <begin position="593"/>
        <end position="629"/>
    </location>
</feature>
<dbReference type="PROSITE" id="PS50088">
    <property type="entry name" value="ANK_REPEAT"/>
    <property type="match status" value="8"/>
</dbReference>
<dbReference type="SMART" id="SM00248">
    <property type="entry name" value="ANK"/>
    <property type="match status" value="13"/>
</dbReference>
<evidence type="ECO:0000256" key="1">
    <source>
        <dbReference type="ARBA" id="ARBA00022737"/>
    </source>
</evidence>
<evidence type="ECO:0000256" key="3">
    <source>
        <dbReference type="PROSITE-ProRule" id="PRU00023"/>
    </source>
</evidence>
<dbReference type="SUPFAM" id="SSF48403">
    <property type="entry name" value="Ankyrin repeat"/>
    <property type="match status" value="2"/>
</dbReference>
<feature type="repeat" description="ANK" evidence="3">
    <location>
        <begin position="305"/>
        <end position="341"/>
    </location>
</feature>
<gene>
    <name evidence="4" type="ORF">NMOB1V02_LOCUS5093</name>
</gene>
<reference evidence="4" key="1">
    <citation type="submission" date="2020-11" db="EMBL/GenBank/DDBJ databases">
        <authorList>
            <person name="Tran Van P."/>
        </authorList>
    </citation>
    <scope>NUCLEOTIDE SEQUENCE</scope>
</reference>
<feature type="repeat" description="ANK" evidence="3">
    <location>
        <begin position="630"/>
        <end position="658"/>
    </location>
</feature>
<dbReference type="EMBL" id="OA882921">
    <property type="protein sequence ID" value="CAD7277358.1"/>
    <property type="molecule type" value="Genomic_DNA"/>
</dbReference>